<evidence type="ECO:0008006" key="3">
    <source>
        <dbReference type="Google" id="ProtNLM"/>
    </source>
</evidence>
<dbReference type="STRING" id="4540.A0A3L6T523"/>
<comment type="caution">
    <text evidence="1">The sequence shown here is derived from an EMBL/GenBank/DDBJ whole genome shotgun (WGS) entry which is preliminary data.</text>
</comment>
<gene>
    <name evidence="1" type="ORF">C2845_PM05G37520</name>
</gene>
<name>A0A3L6T523_PANMI</name>
<evidence type="ECO:0000313" key="1">
    <source>
        <dbReference type="EMBL" id="RLN30708.1"/>
    </source>
</evidence>
<sequence>MARVAESRLLRAARNAALASRTAAAAASRAATMARAAAAAASLGSGVRTPLNSCPTRGRGEAFKMPRGYFCPSDYEHVPDDAKSPTDKDVESDEAIWALYERWCKGFDKKRDRAEMSRRFKIFKHYALDVHYLNTHLPPDPEEAAIYIQKRREAKLLLSKGEDVSHFDEWYLPMVLGPFADGGDPCIDESSMRLLKAIEKMEKSSAVEDISRVVCLGKYPETQTLNEMNWTHQIASSTIISYAFASPCVPSYGSLCVLSYASVTSFSLSGHDVFHIYASTCA</sequence>
<proteinExistence type="predicted"/>
<organism evidence="1 2">
    <name type="scientific">Panicum miliaceum</name>
    <name type="common">Proso millet</name>
    <name type="synonym">Broomcorn millet</name>
    <dbReference type="NCBI Taxonomy" id="4540"/>
    <lineage>
        <taxon>Eukaryota</taxon>
        <taxon>Viridiplantae</taxon>
        <taxon>Streptophyta</taxon>
        <taxon>Embryophyta</taxon>
        <taxon>Tracheophyta</taxon>
        <taxon>Spermatophyta</taxon>
        <taxon>Magnoliopsida</taxon>
        <taxon>Liliopsida</taxon>
        <taxon>Poales</taxon>
        <taxon>Poaceae</taxon>
        <taxon>PACMAD clade</taxon>
        <taxon>Panicoideae</taxon>
        <taxon>Panicodae</taxon>
        <taxon>Paniceae</taxon>
        <taxon>Panicinae</taxon>
        <taxon>Panicum</taxon>
        <taxon>Panicum sect. Panicum</taxon>
    </lineage>
</organism>
<dbReference type="OrthoDB" id="678491at2759"/>
<dbReference type="AlphaFoldDB" id="A0A3L6T523"/>
<dbReference type="EMBL" id="PQIB02000003">
    <property type="protein sequence ID" value="RLN30708.1"/>
    <property type="molecule type" value="Genomic_DNA"/>
</dbReference>
<dbReference type="Proteomes" id="UP000275267">
    <property type="component" value="Unassembled WGS sequence"/>
</dbReference>
<accession>A0A3L6T523</accession>
<reference evidence="2" key="1">
    <citation type="journal article" date="2019" name="Nat. Commun.">
        <title>The genome of broomcorn millet.</title>
        <authorList>
            <person name="Zou C."/>
            <person name="Miki D."/>
            <person name="Li D."/>
            <person name="Tang Q."/>
            <person name="Xiao L."/>
            <person name="Rajput S."/>
            <person name="Deng P."/>
            <person name="Jia W."/>
            <person name="Huang R."/>
            <person name="Zhang M."/>
            <person name="Sun Y."/>
            <person name="Hu J."/>
            <person name="Fu X."/>
            <person name="Schnable P.S."/>
            <person name="Li F."/>
            <person name="Zhang H."/>
            <person name="Feng B."/>
            <person name="Zhu X."/>
            <person name="Liu R."/>
            <person name="Schnable J.C."/>
            <person name="Zhu J.-K."/>
            <person name="Zhang H."/>
        </authorList>
    </citation>
    <scope>NUCLEOTIDE SEQUENCE [LARGE SCALE GENOMIC DNA]</scope>
</reference>
<keyword evidence="2" id="KW-1185">Reference proteome</keyword>
<protein>
    <recommendedName>
        <fullName evidence="3">Cathepsin propeptide inhibitor domain-containing protein</fullName>
    </recommendedName>
</protein>
<evidence type="ECO:0000313" key="2">
    <source>
        <dbReference type="Proteomes" id="UP000275267"/>
    </source>
</evidence>